<organism evidence="1">
    <name type="scientific">candidate division WOR-3 bacterium</name>
    <dbReference type="NCBI Taxonomy" id="2052148"/>
    <lineage>
        <taxon>Bacteria</taxon>
        <taxon>Bacteria division WOR-3</taxon>
    </lineage>
</organism>
<protein>
    <recommendedName>
        <fullName evidence="2">Glycosyltransferase family 1 protein</fullName>
    </recommendedName>
</protein>
<dbReference type="Gene3D" id="3.40.50.12580">
    <property type="match status" value="1"/>
</dbReference>
<name>A0A7C3J6D3_UNCW3</name>
<sequence>MDIEKIKESQIKNYNFTLEKVNNFFKLNPQFKNLEYSFLWTTYDSFSKNFKYKKKKKNILSINLIFKNPPEKFFLTFGNIPPSIVYYLIEKNMKNISVKLTNKPYGFFNGKELIYSRIGRVPFDIGSNKVTFNDEIEKMYREILFDNYYDLLRFEMLLEKLFSKNLPLFILVDEDRTKFKRALIEYFRKKRVKSFVFQHGITPFDDQIPLPMMKESFVPLNAEHFICWGKHSYSYLKNFISEDKIIIGGNPTYEIEKPKGIKDIDLLLIDQQFIGFEEEFEYVYKRVFNMLEKLNVDYKLYLRNEYNYSFLRKIFSEKRLIKWEKGKIKRIIACSDVIAGFYSTALLEAMFLCKPVIMIDFLERGDFLGLTKSGMVEIIKSESEFEKSYENFKGKTFSEEEVKHRLKFYIEYFGRDSSKFIGDKIMEKL</sequence>
<gene>
    <name evidence="1" type="ORF">ENS15_03855</name>
</gene>
<reference evidence="1" key="1">
    <citation type="journal article" date="2020" name="mSystems">
        <title>Genome- and Community-Level Interaction Insights into Carbon Utilization and Element Cycling Functions of Hydrothermarchaeota in Hydrothermal Sediment.</title>
        <authorList>
            <person name="Zhou Z."/>
            <person name="Liu Y."/>
            <person name="Xu W."/>
            <person name="Pan J."/>
            <person name="Luo Z.H."/>
            <person name="Li M."/>
        </authorList>
    </citation>
    <scope>NUCLEOTIDE SEQUENCE [LARGE SCALE GENOMIC DNA]</scope>
    <source>
        <strain evidence="1">SpSt-464</strain>
    </source>
</reference>
<dbReference type="InterPro" id="IPR043148">
    <property type="entry name" value="TagF_C"/>
</dbReference>
<proteinExistence type="predicted"/>
<evidence type="ECO:0008006" key="2">
    <source>
        <dbReference type="Google" id="ProtNLM"/>
    </source>
</evidence>
<dbReference type="SUPFAM" id="SSF53756">
    <property type="entry name" value="UDP-Glycosyltransferase/glycogen phosphorylase"/>
    <property type="match status" value="1"/>
</dbReference>
<dbReference type="EMBL" id="DSTT01000005">
    <property type="protein sequence ID" value="HFK23767.1"/>
    <property type="molecule type" value="Genomic_DNA"/>
</dbReference>
<comment type="caution">
    <text evidence="1">The sequence shown here is derived from an EMBL/GenBank/DDBJ whole genome shotgun (WGS) entry which is preliminary data.</text>
</comment>
<evidence type="ECO:0000313" key="1">
    <source>
        <dbReference type="EMBL" id="HFK23767.1"/>
    </source>
</evidence>
<dbReference type="AlphaFoldDB" id="A0A7C3J6D3"/>
<accession>A0A7C3J6D3</accession>